<evidence type="ECO:0000259" key="4">
    <source>
        <dbReference type="PROSITE" id="PS50987"/>
    </source>
</evidence>
<keyword evidence="2" id="KW-0238">DNA-binding</keyword>
<name>A0A0B8QZT1_LACLL</name>
<dbReference type="Proteomes" id="UP000192067">
    <property type="component" value="Chromosome"/>
</dbReference>
<dbReference type="RefSeq" id="WP_021723433.1">
    <property type="nucleotide sequence ID" value="NZ_BAABQR010000002.1"/>
</dbReference>
<dbReference type="Proteomes" id="UP000031847">
    <property type="component" value="Unassembled WGS sequence"/>
</dbReference>
<dbReference type="InterPro" id="IPR036390">
    <property type="entry name" value="WH_DNA-bd_sf"/>
</dbReference>
<dbReference type="CDD" id="cd00090">
    <property type="entry name" value="HTH_ARSR"/>
    <property type="match status" value="1"/>
</dbReference>
<dbReference type="SUPFAM" id="SSF46785">
    <property type="entry name" value="Winged helix' DNA-binding domain"/>
    <property type="match status" value="1"/>
</dbReference>
<reference evidence="5 8" key="2">
    <citation type="journal article" date="2017" name="BMC Genomics">
        <title>Comparative and functional genomics of the Lactococcus lactis taxon; insights into evolution and niche adaptation.</title>
        <authorList>
            <person name="Kelleher P."/>
            <person name="Bottacini F."/>
            <person name="Mahony J."/>
            <person name="Kilcawley K.N."/>
            <person name="van Sinderen D."/>
        </authorList>
    </citation>
    <scope>NUCLEOTIDE SEQUENCE [LARGE SCALE GENOMIC DNA]</scope>
    <source>
        <strain evidence="5 8">UC11</strain>
    </source>
</reference>
<dbReference type="InterPro" id="IPR051081">
    <property type="entry name" value="HTH_MetalResp_TranReg"/>
</dbReference>
<dbReference type="PANTHER" id="PTHR33154">
    <property type="entry name" value="TRANSCRIPTIONAL REGULATOR, ARSR FAMILY"/>
    <property type="match status" value="1"/>
</dbReference>
<accession>A0A0B8QZT1</accession>
<dbReference type="PROSITE" id="PS00846">
    <property type="entry name" value="HTH_ARSR_1"/>
    <property type="match status" value="1"/>
</dbReference>
<evidence type="ECO:0000313" key="7">
    <source>
        <dbReference type="Proteomes" id="UP000031847"/>
    </source>
</evidence>
<dbReference type="PRINTS" id="PR00778">
    <property type="entry name" value="HTHARSR"/>
</dbReference>
<evidence type="ECO:0000256" key="1">
    <source>
        <dbReference type="ARBA" id="ARBA00023015"/>
    </source>
</evidence>
<gene>
    <name evidence="6" type="ORF">JCM5805K_1539</name>
    <name evidence="5" type="ORF">LLUC11_1126</name>
</gene>
<evidence type="ECO:0000313" key="6">
    <source>
        <dbReference type="EMBL" id="GAM80428.1"/>
    </source>
</evidence>
<dbReference type="NCBIfam" id="NF033788">
    <property type="entry name" value="HTH_metalloreg"/>
    <property type="match status" value="1"/>
</dbReference>
<dbReference type="Pfam" id="PF01022">
    <property type="entry name" value="HTH_5"/>
    <property type="match status" value="1"/>
</dbReference>
<keyword evidence="3" id="KW-0804">Transcription</keyword>
<evidence type="ECO:0000256" key="2">
    <source>
        <dbReference type="ARBA" id="ARBA00023125"/>
    </source>
</evidence>
<feature type="domain" description="HTH arsR-type" evidence="4">
    <location>
        <begin position="1"/>
        <end position="95"/>
    </location>
</feature>
<dbReference type="Gene3D" id="1.10.10.10">
    <property type="entry name" value="Winged helix-like DNA-binding domain superfamily/Winged helix DNA-binding domain"/>
    <property type="match status" value="1"/>
</dbReference>
<evidence type="ECO:0000313" key="5">
    <source>
        <dbReference type="EMBL" id="ARE13459.1"/>
    </source>
</evidence>
<dbReference type="SMART" id="SM00418">
    <property type="entry name" value="HTH_ARSR"/>
    <property type="match status" value="1"/>
</dbReference>
<dbReference type="InterPro" id="IPR011991">
    <property type="entry name" value="ArsR-like_HTH"/>
</dbReference>
<protein>
    <submittedName>
        <fullName evidence="6">Predicted transcriptional regulators</fullName>
    </submittedName>
    <submittedName>
        <fullName evidence="5">Transcriptional regulator ArsR family</fullName>
    </submittedName>
</protein>
<dbReference type="EMBL" id="BBSI01000022">
    <property type="protein sequence ID" value="GAM80428.1"/>
    <property type="molecule type" value="Genomic_DNA"/>
</dbReference>
<reference evidence="6 7" key="1">
    <citation type="submission" date="2015-01" db="EMBL/GenBank/DDBJ databases">
        <title>Lactococcus lactis subsp.lactis JCM 5805 whole genome shotgun sequence.</title>
        <authorList>
            <person name="Fujii T."/>
            <person name="Tomita Y."/>
            <person name="Ikushima S."/>
            <person name="Fujiwara D."/>
        </authorList>
    </citation>
    <scope>NUCLEOTIDE SEQUENCE [LARGE SCALE GENOMIC DNA]</scope>
    <source>
        <strain evidence="6 7">JCM 5805</strain>
    </source>
</reference>
<dbReference type="PROSITE" id="PS50987">
    <property type="entry name" value="HTH_ARSR_2"/>
    <property type="match status" value="1"/>
</dbReference>
<dbReference type="InterPro" id="IPR001845">
    <property type="entry name" value="HTH_ArsR_DNA-bd_dom"/>
</dbReference>
<dbReference type="InterPro" id="IPR018334">
    <property type="entry name" value="ArsR_HTH"/>
</dbReference>
<organism evidence="6 7">
    <name type="scientific">Lactococcus lactis subsp. lactis</name>
    <name type="common">Streptococcus lactis</name>
    <dbReference type="NCBI Taxonomy" id="1360"/>
    <lineage>
        <taxon>Bacteria</taxon>
        <taxon>Bacillati</taxon>
        <taxon>Bacillota</taxon>
        <taxon>Bacilli</taxon>
        <taxon>Lactobacillales</taxon>
        <taxon>Streptococcaceae</taxon>
        <taxon>Lactococcus</taxon>
    </lineage>
</organism>
<dbReference type="EMBL" id="CP015904">
    <property type="protein sequence ID" value="ARE13459.1"/>
    <property type="molecule type" value="Genomic_DNA"/>
</dbReference>
<dbReference type="PANTHER" id="PTHR33154:SF18">
    <property type="entry name" value="ARSENICAL RESISTANCE OPERON REPRESSOR"/>
    <property type="match status" value="1"/>
</dbReference>
<evidence type="ECO:0000313" key="8">
    <source>
        <dbReference type="Proteomes" id="UP000192067"/>
    </source>
</evidence>
<evidence type="ECO:0000256" key="3">
    <source>
        <dbReference type="ARBA" id="ARBA00023163"/>
    </source>
</evidence>
<dbReference type="GO" id="GO:0003677">
    <property type="term" value="F:DNA binding"/>
    <property type="evidence" value="ECO:0007669"/>
    <property type="project" value="UniProtKB-KW"/>
</dbReference>
<dbReference type="GO" id="GO:0003700">
    <property type="term" value="F:DNA-binding transcription factor activity"/>
    <property type="evidence" value="ECO:0007669"/>
    <property type="project" value="InterPro"/>
</dbReference>
<dbReference type="InterPro" id="IPR036388">
    <property type="entry name" value="WH-like_DNA-bd_sf"/>
</dbReference>
<sequence length="107" mass="12180">MNYEKIAMSLKALAEPNRLKIVDLLSCGTKCACDLLEHFDFSQPALSHHMKVLEKAEIITVEKKGTWNYYTLSDDFAKEFQSMCMTLFSHNEETCVCGTDKKCNCSN</sequence>
<proteinExistence type="predicted"/>
<dbReference type="AlphaFoldDB" id="A0A0B8QZT1"/>
<dbReference type="PATRIC" id="fig|1360.108.peg.1655"/>
<keyword evidence="1" id="KW-0805">Transcription regulation</keyword>